<accession>A0A7M1B0X1</accession>
<dbReference type="AlphaFoldDB" id="A0A7M1B0X1"/>
<reference evidence="1 2" key="1">
    <citation type="submission" date="2019-06" db="EMBL/GenBank/DDBJ databases">
        <title>Sulfurimonas gotlandica sp. nov., a chemoautotrophic and psychrotolerant epsilonproteobacterium isolated from a pelagic redoxcline, and an emended description of the genus Sulfurimonas.</title>
        <authorList>
            <person name="Wang S."/>
            <person name="Jiang L."/>
            <person name="Shao Z."/>
        </authorList>
    </citation>
    <scope>NUCLEOTIDE SEQUENCE [LARGE SCALE GENOMIC DNA]</scope>
    <source>
        <strain evidence="1 2">S2-6</strain>
    </source>
</reference>
<proteinExistence type="predicted"/>
<dbReference type="Proteomes" id="UP000593719">
    <property type="component" value="Chromosome"/>
</dbReference>
<gene>
    <name evidence="1" type="ORF">FJR45_05390</name>
</gene>
<keyword evidence="2" id="KW-1185">Reference proteome</keyword>
<dbReference type="EMBL" id="CP041235">
    <property type="protein sequence ID" value="QOP43417.1"/>
    <property type="molecule type" value="Genomic_DNA"/>
</dbReference>
<evidence type="ECO:0000313" key="1">
    <source>
        <dbReference type="EMBL" id="QOP43417.1"/>
    </source>
</evidence>
<dbReference type="RefSeq" id="WP_193151704.1">
    <property type="nucleotide sequence ID" value="NZ_CP041235.1"/>
</dbReference>
<name>A0A7M1B0X1_9BACT</name>
<dbReference type="KEGG" id="ssei:FJR45_05390"/>
<organism evidence="1 2">
    <name type="scientific">Sulfurimonas sediminis</name>
    <dbReference type="NCBI Taxonomy" id="2590020"/>
    <lineage>
        <taxon>Bacteria</taxon>
        <taxon>Pseudomonadati</taxon>
        <taxon>Campylobacterota</taxon>
        <taxon>Epsilonproteobacteria</taxon>
        <taxon>Campylobacterales</taxon>
        <taxon>Sulfurimonadaceae</taxon>
        <taxon>Sulfurimonas</taxon>
    </lineage>
</organism>
<sequence>MQVNSNGAMQQMQMQMRKMDGTGGGQGNGGMKDIMQSLSQEDRTALKEKMSSMDQTQRANLIAQMKQVDASTMDSQQYTQSLMDILNQETTQKQTTNTANSTFSVYA</sequence>
<protein>
    <submittedName>
        <fullName evidence="1">Uncharacterized protein</fullName>
    </submittedName>
</protein>
<evidence type="ECO:0000313" key="2">
    <source>
        <dbReference type="Proteomes" id="UP000593719"/>
    </source>
</evidence>